<reference evidence="6" key="2">
    <citation type="submission" date="2020-09" db="EMBL/GenBank/DDBJ databases">
        <authorList>
            <person name="Sun Q."/>
            <person name="Zhou Y."/>
        </authorList>
    </citation>
    <scope>NUCLEOTIDE SEQUENCE</scope>
    <source>
        <strain evidence="6">CGMCC 1.15758</strain>
    </source>
</reference>
<feature type="region of interest" description="Disordered" evidence="4">
    <location>
        <begin position="233"/>
        <end position="262"/>
    </location>
</feature>
<evidence type="ECO:0000313" key="7">
    <source>
        <dbReference type="Proteomes" id="UP000636949"/>
    </source>
</evidence>
<evidence type="ECO:0000313" key="6">
    <source>
        <dbReference type="EMBL" id="GGF99474.1"/>
    </source>
</evidence>
<evidence type="ECO:0000256" key="3">
    <source>
        <dbReference type="ARBA" id="ARBA00023186"/>
    </source>
</evidence>
<name>A0A8J2Z523_9GAMM</name>
<dbReference type="InterPro" id="IPR016103">
    <property type="entry name" value="ProQ/FinO"/>
</dbReference>
<organism evidence="6 7">
    <name type="scientific">Cysteiniphilum litorale</name>
    <dbReference type="NCBI Taxonomy" id="2056700"/>
    <lineage>
        <taxon>Bacteria</taxon>
        <taxon>Pseudomonadati</taxon>
        <taxon>Pseudomonadota</taxon>
        <taxon>Gammaproteobacteria</taxon>
        <taxon>Thiotrichales</taxon>
        <taxon>Fastidiosibacteraceae</taxon>
        <taxon>Cysteiniphilum</taxon>
    </lineage>
</organism>
<dbReference type="GO" id="GO:0034057">
    <property type="term" value="F:RNA strand-exchange activity"/>
    <property type="evidence" value="ECO:0007669"/>
    <property type="project" value="InterPro"/>
</dbReference>
<keyword evidence="1" id="KW-0963">Cytoplasm</keyword>
<dbReference type="OrthoDB" id="8421419at2"/>
<sequence length="262" mass="30743">MSDGRNKLNDFSLLKSLVGGKSIKDKTDRLRKAHAAKRNEPSDTKAPSSTPRPNTATKQAPQTRQERVNQQRTPFRMPQYGQKQHEELVVDMPDAQEDELIIEIDLQKELYKEEQRLFKWLCARFPKCFNPRDKRPLKIGISDDIEVIYYNEHFSPIDQYVLKKVIKRYVGDTRYQRSVLEHKQRFNLYGKPVESFSDDHVAYAKQRLDEIAEKAYLRSQGIDIKTYYQQKREQEKQALEQTENINQATDSNAQTNDTKTNS</sequence>
<comment type="caution">
    <text evidence="6">The sequence shown here is derived from an EMBL/GenBank/DDBJ whole genome shotgun (WGS) entry which is preliminary data.</text>
</comment>
<keyword evidence="3" id="KW-0143">Chaperone</keyword>
<gene>
    <name evidence="6" type="ORF">GCM10010995_15920</name>
</gene>
<dbReference type="Gene3D" id="1.10.1710.10">
    <property type="entry name" value="ProQ/FinO domain"/>
    <property type="match status" value="1"/>
</dbReference>
<accession>A0A8J2Z523</accession>
<evidence type="ECO:0000256" key="2">
    <source>
        <dbReference type="ARBA" id="ARBA00022884"/>
    </source>
</evidence>
<feature type="compositionally biased region" description="Polar residues" evidence="4">
    <location>
        <begin position="45"/>
        <end position="63"/>
    </location>
</feature>
<dbReference type="InterPro" id="IPR036442">
    <property type="entry name" value="ProQ/FinO_sf"/>
</dbReference>
<dbReference type="SUPFAM" id="SSF48657">
    <property type="entry name" value="FinO-like"/>
    <property type="match status" value="1"/>
</dbReference>
<proteinExistence type="predicted"/>
<dbReference type="GO" id="GO:0010608">
    <property type="term" value="P:post-transcriptional regulation of gene expression"/>
    <property type="evidence" value="ECO:0007669"/>
    <property type="project" value="InterPro"/>
</dbReference>
<dbReference type="AlphaFoldDB" id="A0A8J2Z523"/>
<evidence type="ECO:0000259" key="5">
    <source>
        <dbReference type="SMART" id="SM00945"/>
    </source>
</evidence>
<dbReference type="RefSeq" id="WP_117002900.1">
    <property type="nucleotide sequence ID" value="NZ_BMJS01000017.1"/>
</dbReference>
<dbReference type="PANTHER" id="PTHR38106">
    <property type="entry name" value="RNA CHAPERONE PROQ"/>
    <property type="match status" value="1"/>
</dbReference>
<feature type="region of interest" description="Disordered" evidence="4">
    <location>
        <begin position="1"/>
        <end position="76"/>
    </location>
</feature>
<evidence type="ECO:0000256" key="1">
    <source>
        <dbReference type="ARBA" id="ARBA00022490"/>
    </source>
</evidence>
<dbReference type="PANTHER" id="PTHR38106:SF1">
    <property type="entry name" value="RNA CHAPERONE PROQ"/>
    <property type="match status" value="1"/>
</dbReference>
<protein>
    <recommendedName>
        <fullName evidence="5">ProQ/FinO domain-containing protein</fullName>
    </recommendedName>
</protein>
<dbReference type="GO" id="GO:0033592">
    <property type="term" value="F:RNA strand annealing activity"/>
    <property type="evidence" value="ECO:0007669"/>
    <property type="project" value="InterPro"/>
</dbReference>
<dbReference type="InterPro" id="IPR023529">
    <property type="entry name" value="ProQ"/>
</dbReference>
<dbReference type="Proteomes" id="UP000636949">
    <property type="component" value="Unassembled WGS sequence"/>
</dbReference>
<keyword evidence="2" id="KW-0694">RNA-binding</keyword>
<keyword evidence="7" id="KW-1185">Reference proteome</keyword>
<dbReference type="Pfam" id="PF04352">
    <property type="entry name" value="ProQ"/>
    <property type="match status" value="1"/>
</dbReference>
<evidence type="ECO:0000256" key="4">
    <source>
        <dbReference type="SAM" id="MobiDB-lite"/>
    </source>
</evidence>
<dbReference type="GO" id="GO:0005829">
    <property type="term" value="C:cytosol"/>
    <property type="evidence" value="ECO:0007669"/>
    <property type="project" value="TreeGrafter"/>
</dbReference>
<feature type="compositionally biased region" description="Polar residues" evidence="4">
    <location>
        <begin position="239"/>
        <end position="262"/>
    </location>
</feature>
<dbReference type="SMART" id="SM00945">
    <property type="entry name" value="ProQ"/>
    <property type="match status" value="1"/>
</dbReference>
<dbReference type="EMBL" id="BMJS01000017">
    <property type="protein sequence ID" value="GGF99474.1"/>
    <property type="molecule type" value="Genomic_DNA"/>
</dbReference>
<reference evidence="6" key="1">
    <citation type="journal article" date="2014" name="Int. J. Syst. Evol. Microbiol.">
        <title>Complete genome sequence of Corynebacterium casei LMG S-19264T (=DSM 44701T), isolated from a smear-ripened cheese.</title>
        <authorList>
            <consortium name="US DOE Joint Genome Institute (JGI-PGF)"/>
            <person name="Walter F."/>
            <person name="Albersmeier A."/>
            <person name="Kalinowski J."/>
            <person name="Ruckert C."/>
        </authorList>
    </citation>
    <scope>NUCLEOTIDE SEQUENCE</scope>
    <source>
        <strain evidence="6">CGMCC 1.15758</strain>
    </source>
</reference>
<feature type="domain" description="ProQ/FinO" evidence="5">
    <location>
        <begin position="109"/>
        <end position="220"/>
    </location>
</feature>